<evidence type="ECO:0000313" key="1">
    <source>
        <dbReference type="EnsemblMetazoa" id="AMEC009127-PA"/>
    </source>
</evidence>
<sequence>MACLSSSNRACVRVVQEKLCQLLAVSKGPLGQQQQQRDLSLPASGPVVNVGGDGGGGGGGHRAALLSAGSGGTPLVAHSVSGPIKRSFYTGRGNFIQPAAALAPARAGVRVPVGTGALFELNQVSANISVRREMKLFRQHFVQVGAECEQVEQDIVYGGGHHSV</sequence>
<dbReference type="AlphaFoldDB" id="A0A182TVP9"/>
<protein>
    <submittedName>
        <fullName evidence="1">Uncharacterized protein</fullName>
    </submittedName>
</protein>
<dbReference type="VEuPathDB" id="VectorBase:AMEC009127"/>
<name>A0A182TVP9_9DIPT</name>
<dbReference type="EnsemblMetazoa" id="AMEC009127-RA">
    <property type="protein sequence ID" value="AMEC009127-PA"/>
    <property type="gene ID" value="AMEC009127"/>
</dbReference>
<keyword evidence="2" id="KW-1185">Reference proteome</keyword>
<reference evidence="2" key="1">
    <citation type="submission" date="2014-01" db="EMBL/GenBank/DDBJ databases">
        <title>The Genome Sequence of Anopheles melas CM1001059_A (V2).</title>
        <authorList>
            <consortium name="The Broad Institute Genomics Platform"/>
            <person name="Neafsey D.E."/>
            <person name="Besansky N."/>
            <person name="Howell P."/>
            <person name="Walton C."/>
            <person name="Young S.K."/>
            <person name="Zeng Q."/>
            <person name="Gargeya S."/>
            <person name="Fitzgerald M."/>
            <person name="Haas B."/>
            <person name="Abouelleil A."/>
            <person name="Allen A.W."/>
            <person name="Alvarado L."/>
            <person name="Arachchi H.M."/>
            <person name="Berlin A.M."/>
            <person name="Chapman S.B."/>
            <person name="Gainer-Dewar J."/>
            <person name="Goldberg J."/>
            <person name="Griggs A."/>
            <person name="Gujja S."/>
            <person name="Hansen M."/>
            <person name="Howarth C."/>
            <person name="Imamovic A."/>
            <person name="Ireland A."/>
            <person name="Larimer J."/>
            <person name="McCowan C."/>
            <person name="Murphy C."/>
            <person name="Pearson M."/>
            <person name="Poon T.W."/>
            <person name="Priest M."/>
            <person name="Roberts A."/>
            <person name="Saif S."/>
            <person name="Shea T."/>
            <person name="Sisk P."/>
            <person name="Sykes S."/>
            <person name="Wortman J."/>
            <person name="Nusbaum C."/>
            <person name="Birren B."/>
        </authorList>
    </citation>
    <scope>NUCLEOTIDE SEQUENCE [LARGE SCALE GENOMIC DNA]</scope>
    <source>
        <strain evidence="2">CM1001059</strain>
    </source>
</reference>
<reference evidence="1" key="2">
    <citation type="submission" date="2020-05" db="UniProtKB">
        <authorList>
            <consortium name="EnsemblMetazoa"/>
        </authorList>
    </citation>
    <scope>IDENTIFICATION</scope>
    <source>
        <strain evidence="1">CM1001059</strain>
    </source>
</reference>
<evidence type="ECO:0000313" key="2">
    <source>
        <dbReference type="Proteomes" id="UP000075902"/>
    </source>
</evidence>
<dbReference type="Proteomes" id="UP000075902">
    <property type="component" value="Unassembled WGS sequence"/>
</dbReference>
<accession>A0A182TVP9</accession>
<proteinExistence type="predicted"/>
<organism evidence="1 2">
    <name type="scientific">Anopheles melas</name>
    <dbReference type="NCBI Taxonomy" id="34690"/>
    <lineage>
        <taxon>Eukaryota</taxon>
        <taxon>Metazoa</taxon>
        <taxon>Ecdysozoa</taxon>
        <taxon>Arthropoda</taxon>
        <taxon>Hexapoda</taxon>
        <taxon>Insecta</taxon>
        <taxon>Pterygota</taxon>
        <taxon>Neoptera</taxon>
        <taxon>Endopterygota</taxon>
        <taxon>Diptera</taxon>
        <taxon>Nematocera</taxon>
        <taxon>Culicoidea</taxon>
        <taxon>Culicidae</taxon>
        <taxon>Anophelinae</taxon>
        <taxon>Anopheles</taxon>
    </lineage>
</organism>